<dbReference type="InterPro" id="IPR009056">
    <property type="entry name" value="Cyt_c-like_dom"/>
</dbReference>
<evidence type="ECO:0000256" key="3">
    <source>
        <dbReference type="ARBA" id="ARBA00022723"/>
    </source>
</evidence>
<evidence type="ECO:0000256" key="1">
    <source>
        <dbReference type="ARBA" id="ARBA00022448"/>
    </source>
</evidence>
<protein>
    <submittedName>
        <fullName evidence="8">Cytochrome c</fullName>
    </submittedName>
</protein>
<dbReference type="PANTHER" id="PTHR33751">
    <property type="entry name" value="CBB3-TYPE CYTOCHROME C OXIDASE SUBUNIT FIXP"/>
    <property type="match status" value="1"/>
</dbReference>
<accession>A0A385SKE3</accession>
<keyword evidence="1" id="KW-0813">Transport</keyword>
<name>A0A385SKE3_9BACT</name>
<dbReference type="Gene3D" id="1.10.760.10">
    <property type="entry name" value="Cytochrome c-like domain"/>
    <property type="match status" value="1"/>
</dbReference>
<dbReference type="GO" id="GO:0020037">
    <property type="term" value="F:heme binding"/>
    <property type="evidence" value="ECO:0007669"/>
    <property type="project" value="InterPro"/>
</dbReference>
<keyword evidence="4" id="KW-0249">Electron transport</keyword>
<dbReference type="InterPro" id="IPR036909">
    <property type="entry name" value="Cyt_c-like_dom_sf"/>
</dbReference>
<organism evidence="8 9">
    <name type="scientific">Chryseolinea soli</name>
    <dbReference type="NCBI Taxonomy" id="2321403"/>
    <lineage>
        <taxon>Bacteria</taxon>
        <taxon>Pseudomonadati</taxon>
        <taxon>Bacteroidota</taxon>
        <taxon>Cytophagia</taxon>
        <taxon>Cytophagales</taxon>
        <taxon>Fulvivirgaceae</taxon>
        <taxon>Chryseolinea</taxon>
    </lineage>
</organism>
<dbReference type="PANTHER" id="PTHR33751:SF1">
    <property type="entry name" value="CBB3-TYPE CYTOCHROME C OXIDASE SUBUNIT FIXP"/>
    <property type="match status" value="1"/>
</dbReference>
<keyword evidence="2 6" id="KW-0349">Heme</keyword>
<evidence type="ECO:0000256" key="5">
    <source>
        <dbReference type="ARBA" id="ARBA00023004"/>
    </source>
</evidence>
<keyword evidence="5 6" id="KW-0408">Iron</keyword>
<dbReference type="PROSITE" id="PS51007">
    <property type="entry name" value="CYTC"/>
    <property type="match status" value="1"/>
</dbReference>
<evidence type="ECO:0000259" key="7">
    <source>
        <dbReference type="PROSITE" id="PS51007"/>
    </source>
</evidence>
<dbReference type="KEGG" id="chk:D4L85_07270"/>
<dbReference type="PRINTS" id="PR00605">
    <property type="entry name" value="CYTCHROMECIC"/>
</dbReference>
<dbReference type="InterPro" id="IPR008168">
    <property type="entry name" value="Cyt_C_IC"/>
</dbReference>
<dbReference type="GO" id="GO:0009055">
    <property type="term" value="F:electron transfer activity"/>
    <property type="evidence" value="ECO:0007669"/>
    <property type="project" value="InterPro"/>
</dbReference>
<keyword evidence="3 6" id="KW-0479">Metal-binding</keyword>
<keyword evidence="9" id="KW-1185">Reference proteome</keyword>
<dbReference type="RefSeq" id="WP_119753706.1">
    <property type="nucleotide sequence ID" value="NZ_CP032382.1"/>
</dbReference>
<sequence length="119" mass="12345">MSRIINGVVVAISLCLAWSCAKKEAAEGQSSPVASDTSVRQGVTTEGSQALYESKCSVCHGSDGTAGIAGAANLQLTSLDTVALRTIIADGKNAMPSFKTSLSKTEIHELVGYIKTLKK</sequence>
<dbReference type="SUPFAM" id="SSF46626">
    <property type="entry name" value="Cytochrome c"/>
    <property type="match status" value="1"/>
</dbReference>
<gene>
    <name evidence="8" type="ORF">D4L85_07270</name>
</gene>
<evidence type="ECO:0000256" key="6">
    <source>
        <dbReference type="PROSITE-ProRule" id="PRU00433"/>
    </source>
</evidence>
<dbReference type="GO" id="GO:0005506">
    <property type="term" value="F:iron ion binding"/>
    <property type="evidence" value="ECO:0007669"/>
    <property type="project" value="InterPro"/>
</dbReference>
<evidence type="ECO:0000256" key="4">
    <source>
        <dbReference type="ARBA" id="ARBA00022982"/>
    </source>
</evidence>
<evidence type="ECO:0000313" key="9">
    <source>
        <dbReference type="Proteomes" id="UP000266183"/>
    </source>
</evidence>
<dbReference type="AlphaFoldDB" id="A0A385SKE3"/>
<dbReference type="EMBL" id="CP032382">
    <property type="protein sequence ID" value="AYB30395.1"/>
    <property type="molecule type" value="Genomic_DNA"/>
</dbReference>
<dbReference type="Pfam" id="PF13442">
    <property type="entry name" value="Cytochrome_CBB3"/>
    <property type="match status" value="1"/>
</dbReference>
<feature type="domain" description="Cytochrome c" evidence="7">
    <location>
        <begin position="42"/>
        <end position="118"/>
    </location>
</feature>
<dbReference type="OrthoDB" id="9811395at2"/>
<dbReference type="InterPro" id="IPR050597">
    <property type="entry name" value="Cytochrome_c_Oxidase_Subunit"/>
</dbReference>
<dbReference type="Proteomes" id="UP000266183">
    <property type="component" value="Chromosome"/>
</dbReference>
<evidence type="ECO:0000313" key="8">
    <source>
        <dbReference type="EMBL" id="AYB30395.1"/>
    </source>
</evidence>
<evidence type="ECO:0000256" key="2">
    <source>
        <dbReference type="ARBA" id="ARBA00022617"/>
    </source>
</evidence>
<proteinExistence type="predicted"/>
<reference evidence="9" key="1">
    <citation type="submission" date="2018-09" db="EMBL/GenBank/DDBJ databases">
        <title>Chryseolinea sp. KIS68-18 isolated from soil.</title>
        <authorList>
            <person name="Weon H.-Y."/>
            <person name="Kwon S.-W."/>
            <person name="Lee S.A."/>
        </authorList>
    </citation>
    <scope>NUCLEOTIDE SEQUENCE [LARGE SCALE GENOMIC DNA]</scope>
    <source>
        <strain evidence="9">KIS68-18</strain>
    </source>
</reference>